<reference evidence="3 4" key="1">
    <citation type="submission" date="2019-02" db="EMBL/GenBank/DDBJ databases">
        <title>Deep-cultivation of Planctomycetes and their phenomic and genomic characterization uncovers novel biology.</title>
        <authorList>
            <person name="Wiegand S."/>
            <person name="Jogler M."/>
            <person name="Boedeker C."/>
            <person name="Pinto D."/>
            <person name="Vollmers J."/>
            <person name="Rivas-Marin E."/>
            <person name="Kohn T."/>
            <person name="Peeters S.H."/>
            <person name="Heuer A."/>
            <person name="Rast P."/>
            <person name="Oberbeckmann S."/>
            <person name="Bunk B."/>
            <person name="Jeske O."/>
            <person name="Meyerdierks A."/>
            <person name="Storesund J.E."/>
            <person name="Kallscheuer N."/>
            <person name="Luecker S."/>
            <person name="Lage O.M."/>
            <person name="Pohl T."/>
            <person name="Merkel B.J."/>
            <person name="Hornburger P."/>
            <person name="Mueller R.-W."/>
            <person name="Bruemmer F."/>
            <person name="Labrenz M."/>
            <person name="Spormann A.M."/>
            <person name="Op Den Camp H."/>
            <person name="Overmann J."/>
            <person name="Amann R."/>
            <person name="Jetten M.S.M."/>
            <person name="Mascher T."/>
            <person name="Medema M.H."/>
            <person name="Devos D.P."/>
            <person name="Kaster A.-K."/>
            <person name="Ovreas L."/>
            <person name="Rohde M."/>
            <person name="Galperin M.Y."/>
            <person name="Jogler C."/>
        </authorList>
    </citation>
    <scope>NUCLEOTIDE SEQUENCE [LARGE SCALE GENOMIC DNA]</scope>
    <source>
        <strain evidence="3 4">Enr8</strain>
    </source>
</reference>
<evidence type="ECO:0000313" key="4">
    <source>
        <dbReference type="Proteomes" id="UP000318878"/>
    </source>
</evidence>
<dbReference type="NCBIfam" id="TIGR02532">
    <property type="entry name" value="IV_pilin_GFxxxE"/>
    <property type="match status" value="1"/>
</dbReference>
<dbReference type="Pfam" id="PF07963">
    <property type="entry name" value="N_methyl"/>
    <property type="match status" value="1"/>
</dbReference>
<protein>
    <recommendedName>
        <fullName evidence="2">DUF1559 domain-containing protein</fullName>
    </recommendedName>
</protein>
<dbReference type="EMBL" id="SJPF01000001">
    <property type="protein sequence ID" value="TWT38604.1"/>
    <property type="molecule type" value="Genomic_DNA"/>
</dbReference>
<evidence type="ECO:0000259" key="2">
    <source>
        <dbReference type="Pfam" id="PF07596"/>
    </source>
</evidence>
<dbReference type="InterPro" id="IPR045584">
    <property type="entry name" value="Pilin-like"/>
</dbReference>
<gene>
    <name evidence="3" type="ORF">Enr8_02970</name>
</gene>
<evidence type="ECO:0000256" key="1">
    <source>
        <dbReference type="SAM" id="Phobius"/>
    </source>
</evidence>
<keyword evidence="1" id="KW-0812">Transmembrane</keyword>
<dbReference type="PROSITE" id="PS00409">
    <property type="entry name" value="PROKAR_NTER_METHYL"/>
    <property type="match status" value="1"/>
</dbReference>
<dbReference type="OrthoDB" id="269098at2"/>
<dbReference type="InterPro" id="IPR011453">
    <property type="entry name" value="DUF1559"/>
</dbReference>
<feature type="transmembrane region" description="Helical" evidence="1">
    <location>
        <begin position="12"/>
        <end position="32"/>
    </location>
</feature>
<comment type="caution">
    <text evidence="3">The sequence shown here is derived from an EMBL/GenBank/DDBJ whole genome shotgun (WGS) entry which is preliminary data.</text>
</comment>
<dbReference type="AlphaFoldDB" id="A0A5C5VIY2"/>
<dbReference type="PANTHER" id="PTHR30093:SF2">
    <property type="entry name" value="TYPE II SECRETION SYSTEM PROTEIN H"/>
    <property type="match status" value="1"/>
</dbReference>
<dbReference type="RefSeq" id="WP_146428844.1">
    <property type="nucleotide sequence ID" value="NZ_SJPF01000001.1"/>
</dbReference>
<dbReference type="PANTHER" id="PTHR30093">
    <property type="entry name" value="GENERAL SECRETION PATHWAY PROTEIN G"/>
    <property type="match status" value="1"/>
</dbReference>
<dbReference type="Proteomes" id="UP000318878">
    <property type="component" value="Unassembled WGS sequence"/>
</dbReference>
<keyword evidence="4" id="KW-1185">Reference proteome</keyword>
<dbReference type="InterPro" id="IPR012902">
    <property type="entry name" value="N_methyl_site"/>
</dbReference>
<evidence type="ECO:0000313" key="3">
    <source>
        <dbReference type="EMBL" id="TWT38604.1"/>
    </source>
</evidence>
<keyword evidence="1" id="KW-0472">Membrane</keyword>
<organism evidence="3 4">
    <name type="scientific">Blastopirellula retiformator</name>
    <dbReference type="NCBI Taxonomy" id="2527970"/>
    <lineage>
        <taxon>Bacteria</taxon>
        <taxon>Pseudomonadati</taxon>
        <taxon>Planctomycetota</taxon>
        <taxon>Planctomycetia</taxon>
        <taxon>Pirellulales</taxon>
        <taxon>Pirellulaceae</taxon>
        <taxon>Blastopirellula</taxon>
    </lineage>
</organism>
<dbReference type="Pfam" id="PF07596">
    <property type="entry name" value="SBP_bac_10"/>
    <property type="match status" value="1"/>
</dbReference>
<keyword evidence="1" id="KW-1133">Transmembrane helix</keyword>
<feature type="domain" description="DUF1559" evidence="2">
    <location>
        <begin position="33"/>
        <end position="296"/>
    </location>
</feature>
<accession>A0A5C5VIY2</accession>
<name>A0A5C5VIY2_9BACT</name>
<dbReference type="SUPFAM" id="SSF54523">
    <property type="entry name" value="Pili subunits"/>
    <property type="match status" value="1"/>
</dbReference>
<proteinExistence type="predicted"/>
<dbReference type="Gene3D" id="3.30.700.10">
    <property type="entry name" value="Glycoprotein, Type 4 Pilin"/>
    <property type="match status" value="1"/>
</dbReference>
<sequence>MSKQRFRGFTLVELLVVIAIIGVLIGLLLPAVQQARQAARRMQSTNNLKQIGLGMHNFHDTFGKLPDNGTWSYSCWVWGPPWGGAAPRPEIVDGCSWAYKILPFIEQTALYDNWTDTAPINAYMDPGRGGGGLADHVYVTGASDEWAENIANMGPVSDYAANAMVIGSGMNGTDTGGSVGVSPNWNAGPSSAWKSYRRRLTDIKDGTSNTILVGTKAMATETYDSRGGGDFTMSNGTTRAKNDQPITAAGPYDMGNMRALDPAVLTWAAQVGSSGSTPYVHYYPGQNFFVNSGANGWLHFTMEVVGDKRGLDTFNRWGSPYPATPFCMADGSVSSIQNGTNYLLLCPLLTPNGGEVNSPL</sequence>